<feature type="region of interest" description="Disordered" evidence="1">
    <location>
        <begin position="858"/>
        <end position="883"/>
    </location>
</feature>
<feature type="compositionally biased region" description="Polar residues" evidence="1">
    <location>
        <begin position="931"/>
        <end position="942"/>
    </location>
</feature>
<sequence>MTREPWMQPAEERGSFKRMPASDQRPSLVSGSFPIRAGSKVELQGSGRALQQPELLQPAQQQSQEQCEASVMTSGASAVLKFPTVTRQGSMLGSLKAYYRKLRTFKGTVRALISLKRTPLALLNSMKTTVPTVSSLGEEQRSAVMEVPRISATAASTVQTKVQKLVAEGYARYCLRVLQGDLANPKNTARRDCVTNRHVVAEIDPTSDLEVTYRQQGNLDHYTADNLAKRVNLQQHPHMIALTQRLWNCALRNGEKKLKFADYETYMLCLHRLILPEFDIAASKELITDDWKRDSGEEEHLDYAFFHLSMFELVDLWTDTVDPEDYISLLFCITHCLTYLFNDQHTLKALEDVSNVDILKESKSITLEGIKQDLQRELNSDAFAYYRDQVKLAAEANQSAERGANTPTSSPRRESRSQPGGNQIPSRSRGRKRSSSRSVAKDGATTKDAEATPPHRRSRSGSGAFGQDSPKRKFSVQASTKALNLIADSTHALNLVADTSGFNSVNGGPPPLFHAQNYPTEMTPVSPRRETVLQRETSPNVFARGGGVILNIGTMDGMMLSKSIADGKSGVAVPTLGMPAFPRRRSRSASNSSQHRRDQMMQAVSGKVDSTRDAPLSSGLQASHIEVSGSILRTGTQDPNALGFLLTNGSGKVREPFTVRAAAVAEAAANMAMPAAPANPRQTLLVQRTQQQRRQSTADGAALSVPGGATKNVPPNCFINNSSLTAPLMTIYSSKAPPREATSSFSKIQPQFQETQDPFPVRPQTPYGVRTGASITSPRASNAISAQAAGIFLSSHQRPANPPISPRPTLLQRPGSTLSSDHQTPMNPRKLQQRQQEETLPLVATGPGSLSALAISGRPAAPSNSAEVPTAVPRQPSKFDGPPGLFGDVSGSPLVVSLDGMTTASQPKDDLKALLSPRYIVTNPVVPHPAQLSNVKQSSVRPQGSVRGFGGAKNSPRIRHQPSSLANGPASSHLQQHRQQRRPSELHGFAIAPGGQ</sequence>
<dbReference type="OrthoDB" id="129364at2759"/>
<name>A0A8T1WIA4_9STRA</name>
<protein>
    <submittedName>
        <fullName evidence="2">Uncharacterized protein</fullName>
    </submittedName>
</protein>
<feature type="region of interest" description="Disordered" evidence="1">
    <location>
        <begin position="396"/>
        <end position="475"/>
    </location>
</feature>
<dbReference type="EMBL" id="JAGDFM010000012">
    <property type="protein sequence ID" value="KAG7392258.1"/>
    <property type="molecule type" value="Genomic_DNA"/>
</dbReference>
<proteinExistence type="predicted"/>
<feature type="region of interest" description="Disordered" evidence="1">
    <location>
        <begin position="1"/>
        <end position="32"/>
    </location>
</feature>
<feature type="region of interest" description="Disordered" evidence="1">
    <location>
        <begin position="796"/>
        <end position="836"/>
    </location>
</feature>
<reference evidence="2" key="1">
    <citation type="submission" date="2021-02" db="EMBL/GenBank/DDBJ databases">
        <authorList>
            <person name="Palmer J.M."/>
        </authorList>
    </citation>
    <scope>NUCLEOTIDE SEQUENCE</scope>
    <source>
        <strain evidence="2">SCRP734</strain>
    </source>
</reference>
<organism evidence="2 3">
    <name type="scientific">Phytophthora pseudosyringae</name>
    <dbReference type="NCBI Taxonomy" id="221518"/>
    <lineage>
        <taxon>Eukaryota</taxon>
        <taxon>Sar</taxon>
        <taxon>Stramenopiles</taxon>
        <taxon>Oomycota</taxon>
        <taxon>Peronosporomycetes</taxon>
        <taxon>Peronosporales</taxon>
        <taxon>Peronosporaceae</taxon>
        <taxon>Phytophthora</taxon>
    </lineage>
</organism>
<evidence type="ECO:0000313" key="3">
    <source>
        <dbReference type="Proteomes" id="UP000694044"/>
    </source>
</evidence>
<evidence type="ECO:0000256" key="1">
    <source>
        <dbReference type="SAM" id="MobiDB-lite"/>
    </source>
</evidence>
<dbReference type="AlphaFoldDB" id="A0A8T1WIA4"/>
<dbReference type="Proteomes" id="UP000694044">
    <property type="component" value="Unassembled WGS sequence"/>
</dbReference>
<feature type="compositionally biased region" description="Polar residues" evidence="1">
    <location>
        <begin position="814"/>
        <end position="826"/>
    </location>
</feature>
<feature type="region of interest" description="Disordered" evidence="1">
    <location>
        <begin position="930"/>
        <end position="996"/>
    </location>
</feature>
<feature type="compositionally biased region" description="Polar residues" evidence="1">
    <location>
        <begin position="961"/>
        <end position="974"/>
    </location>
</feature>
<evidence type="ECO:0000313" key="2">
    <source>
        <dbReference type="EMBL" id="KAG7392258.1"/>
    </source>
</evidence>
<feature type="region of interest" description="Disordered" evidence="1">
    <location>
        <begin position="577"/>
        <end position="616"/>
    </location>
</feature>
<gene>
    <name evidence="2" type="ORF">PHYPSEUDO_001362</name>
</gene>
<keyword evidence="3" id="KW-1185">Reference proteome</keyword>
<accession>A0A8T1WIA4</accession>
<comment type="caution">
    <text evidence="2">The sequence shown here is derived from an EMBL/GenBank/DDBJ whole genome shotgun (WGS) entry which is preliminary data.</text>
</comment>